<dbReference type="Gene3D" id="3.90.550.10">
    <property type="entry name" value="Spore Coat Polysaccharide Biosynthesis Protein SpsA, Chain A"/>
    <property type="match status" value="1"/>
</dbReference>
<dbReference type="Proteomes" id="UP000662111">
    <property type="component" value="Unassembled WGS sequence"/>
</dbReference>
<name>A0ABQ2F3F7_9MICO</name>
<reference evidence="3" key="1">
    <citation type="journal article" date="2019" name="Int. J. Syst. Evol. Microbiol.">
        <title>The Global Catalogue of Microorganisms (GCM) 10K type strain sequencing project: providing services to taxonomists for standard genome sequencing and annotation.</title>
        <authorList>
            <consortium name="The Broad Institute Genomics Platform"/>
            <consortium name="The Broad Institute Genome Sequencing Center for Infectious Disease"/>
            <person name="Wu L."/>
            <person name="Ma J."/>
        </authorList>
    </citation>
    <scope>NUCLEOTIDE SEQUENCE [LARGE SCALE GENOMIC DNA]</scope>
    <source>
        <strain evidence="3">CGMCC 1.5362</strain>
    </source>
</reference>
<evidence type="ECO:0000313" key="3">
    <source>
        <dbReference type="Proteomes" id="UP000662111"/>
    </source>
</evidence>
<accession>A0ABQ2F3F7</accession>
<dbReference type="RefSeq" id="WP_022921057.1">
    <property type="nucleotide sequence ID" value="NZ_BMLB01000001.1"/>
</dbReference>
<evidence type="ECO:0000259" key="1">
    <source>
        <dbReference type="Pfam" id="PF00535"/>
    </source>
</evidence>
<organism evidence="2 3">
    <name type="scientific">Ornithinimicrobium pekingense</name>
    <dbReference type="NCBI Taxonomy" id="384677"/>
    <lineage>
        <taxon>Bacteria</taxon>
        <taxon>Bacillati</taxon>
        <taxon>Actinomycetota</taxon>
        <taxon>Actinomycetes</taxon>
        <taxon>Micrococcales</taxon>
        <taxon>Ornithinimicrobiaceae</taxon>
        <taxon>Ornithinimicrobium</taxon>
    </lineage>
</organism>
<dbReference type="InterPro" id="IPR011009">
    <property type="entry name" value="Kinase-like_dom_sf"/>
</dbReference>
<protein>
    <recommendedName>
        <fullName evidence="1">Glycosyltransferase 2-like domain-containing protein</fullName>
    </recommendedName>
</protein>
<feature type="domain" description="Glycosyltransferase 2-like" evidence="1">
    <location>
        <begin position="205"/>
        <end position="330"/>
    </location>
</feature>
<dbReference type="SUPFAM" id="SSF53448">
    <property type="entry name" value="Nucleotide-diphospho-sugar transferases"/>
    <property type="match status" value="1"/>
</dbReference>
<comment type="caution">
    <text evidence="2">The sequence shown here is derived from an EMBL/GenBank/DDBJ whole genome shotgun (WGS) entry which is preliminary data.</text>
</comment>
<dbReference type="InterPro" id="IPR050834">
    <property type="entry name" value="Glycosyltransf_2"/>
</dbReference>
<sequence length="1007" mass="108466">MPRPAVAPPEERLLGAALRGQHDATFDALARHARAGAPARSLAVRLADGAPVPDRATVPGSTLPFAVALATAWFGAARDEVEQRAGVELYRQVVAARGPRALRPVERRHYLQAAFLLGRHDLVRQGLEQLDGVSADVVEGLRADLVNPHAEGTQQPATHERWQELLGSRFVARDLRGPEVDPSLRPVFDGLRLTADRSVDGPLVSVVVPAFRPDRGLVTSVASVLAQSWGNLEVLLVDDASGPGYAELFAECEALDDRVRLLRQEVNGGSYLARAAALAVARGDHVTTQDADDWSHPERIALQVGALDEAPAAAASRSTAIRARPDLTRQWFGYRPERMNASSLLVRRDLLEQVGGFDAIRKGADSELQERLELVGGVVNVVRPLAVTRLAAGSLSRADFALGRHSPDRVLFRSAFRHWHAGLARAGANAPEDVRLRREGMRPFPVPRGFVRDLPGARPARTAYPLVVVVDQADPLPAGVDEELRSLVLGGGDPVDGNRPPVAVLGREDLTRAGAASPGWSPELLDAARQGRVDLVTDTDAVHAEVLVVLEPSVLALPAVPLPRATADRVLVAAVPPSVQEPPRDLESAGAFVREHLGRVPRWVARSVADQEAWEREGWSVPLLLDDLRPGRASVARAARRSLADDAPHAATDDPVARLREALALVAEAERAEPALPGRADDVLLLGRDRVVRRPELDPRVAALVPGRSQRAAWDPDDEGVTVLPAPVAADLVVLGKFDLQRRPKLRAVYADAGLTLVVQPPSPSSGSGVARAVRAHEVVERHAPDLVPPMVGHGVLGGGMPYLVERWLPGAPLAGARQLTAAAPQILTGLAAVHRGHGVTPVRLTDHWGGGFAERWRETCRTDVVPASLAAWVQDLLDRDGELRRSFIHGDLVASNVLSVEDRVVLVDWEQAHEGLVMNDAAKLHLFGAEPEEVLDLVVALLVEGAGAGGTAYLPLEELALCHAQLVSLYPRRSARLAGHPRAEAYERQVRRQVERLEQVRRRLGA</sequence>
<dbReference type="InterPro" id="IPR029044">
    <property type="entry name" value="Nucleotide-diphossugar_trans"/>
</dbReference>
<proteinExistence type="predicted"/>
<dbReference type="SUPFAM" id="SSF56112">
    <property type="entry name" value="Protein kinase-like (PK-like)"/>
    <property type="match status" value="1"/>
</dbReference>
<dbReference type="PANTHER" id="PTHR43685">
    <property type="entry name" value="GLYCOSYLTRANSFERASE"/>
    <property type="match status" value="1"/>
</dbReference>
<dbReference type="InterPro" id="IPR001173">
    <property type="entry name" value="Glyco_trans_2-like"/>
</dbReference>
<dbReference type="EMBL" id="BMLB01000001">
    <property type="protein sequence ID" value="GGK56953.1"/>
    <property type="molecule type" value="Genomic_DNA"/>
</dbReference>
<gene>
    <name evidence="2" type="ORF">GCM10011509_01670</name>
</gene>
<evidence type="ECO:0000313" key="2">
    <source>
        <dbReference type="EMBL" id="GGK56953.1"/>
    </source>
</evidence>
<dbReference type="Pfam" id="PF00535">
    <property type="entry name" value="Glycos_transf_2"/>
    <property type="match status" value="1"/>
</dbReference>
<dbReference type="CDD" id="cd00761">
    <property type="entry name" value="Glyco_tranf_GTA_type"/>
    <property type="match status" value="1"/>
</dbReference>
<dbReference type="Gene3D" id="3.90.1200.10">
    <property type="match status" value="1"/>
</dbReference>
<keyword evidence="3" id="KW-1185">Reference proteome</keyword>
<dbReference type="PANTHER" id="PTHR43685:SF11">
    <property type="entry name" value="GLYCOSYLTRANSFERASE TAGX-RELATED"/>
    <property type="match status" value="1"/>
</dbReference>